<dbReference type="InterPro" id="IPR027051">
    <property type="entry name" value="XdhC_Rossmann_dom"/>
</dbReference>
<dbReference type="EMBL" id="CAVK010000139">
    <property type="protein sequence ID" value="CCW18416.1"/>
    <property type="molecule type" value="Genomic_DNA"/>
</dbReference>
<evidence type="ECO:0000259" key="1">
    <source>
        <dbReference type="Pfam" id="PF02625"/>
    </source>
</evidence>
<proteinExistence type="predicted"/>
<reference evidence="4" key="2">
    <citation type="submission" date="2013-04" db="EMBL/GenBank/DDBJ databases">
        <title>Bisphenol A degrading Sphingobium sp. strain BiD32.</title>
        <authorList>
            <person name="Nielsen J.L."/>
            <person name="Zhou N.A."/>
            <person name="Kjeldal H."/>
        </authorList>
    </citation>
    <scope>NUCLEOTIDE SEQUENCE [LARGE SCALE GENOMIC DNA]</scope>
    <source>
        <strain evidence="4">BiD32</strain>
    </source>
</reference>
<dbReference type="PANTHER" id="PTHR30388:SF4">
    <property type="entry name" value="MOLYBDENUM COFACTOR INSERTION CHAPERONE PAOD"/>
    <property type="match status" value="1"/>
</dbReference>
<accession>N1MN75</accession>
<dbReference type="Gene3D" id="3.40.50.720">
    <property type="entry name" value="NAD(P)-binding Rossmann-like Domain"/>
    <property type="match status" value="1"/>
</dbReference>
<evidence type="ECO:0000313" key="3">
    <source>
        <dbReference type="EMBL" id="CCW18416.1"/>
    </source>
</evidence>
<dbReference type="InterPro" id="IPR003777">
    <property type="entry name" value="XdhC_CoxI"/>
</dbReference>
<dbReference type="InterPro" id="IPR052698">
    <property type="entry name" value="MoCofactor_Util/Proc"/>
</dbReference>
<dbReference type="Pfam" id="PF13478">
    <property type="entry name" value="XdhC_C"/>
    <property type="match status" value="1"/>
</dbReference>
<name>N1MN75_9SPHN</name>
<organism evidence="3 4">
    <name type="scientific">Sphingobium indicum BiD32</name>
    <dbReference type="NCBI Taxonomy" id="1301087"/>
    <lineage>
        <taxon>Bacteria</taxon>
        <taxon>Pseudomonadati</taxon>
        <taxon>Pseudomonadota</taxon>
        <taxon>Alphaproteobacteria</taxon>
        <taxon>Sphingomonadales</taxon>
        <taxon>Sphingomonadaceae</taxon>
        <taxon>Sphingobium</taxon>
    </lineage>
</organism>
<comment type="caution">
    <text evidence="3">The sequence shown here is derived from an EMBL/GenBank/DDBJ whole genome shotgun (WGS) entry which is preliminary data.</text>
</comment>
<keyword evidence="4" id="KW-1185">Reference proteome</keyword>
<dbReference type="Proteomes" id="UP000013201">
    <property type="component" value="Unassembled WGS sequence"/>
</dbReference>
<feature type="domain" description="XdhC- CoxI" evidence="1">
    <location>
        <begin position="1"/>
        <end position="41"/>
    </location>
</feature>
<gene>
    <name evidence="3" type="ORF">EBBID32_27690</name>
</gene>
<dbReference type="PANTHER" id="PTHR30388">
    <property type="entry name" value="ALDEHYDE OXIDOREDUCTASE MOLYBDENUM COFACTOR ASSEMBLY PROTEIN"/>
    <property type="match status" value="1"/>
</dbReference>
<dbReference type="AlphaFoldDB" id="N1MN75"/>
<feature type="domain" description="XdhC Rossmann" evidence="2">
    <location>
        <begin position="115"/>
        <end position="255"/>
    </location>
</feature>
<protein>
    <submittedName>
        <fullName evidence="3">Xanthine and CO dehydrogenases maturation factor,XdhC/CoxF family</fullName>
    </submittedName>
</protein>
<reference evidence="3 4" key="1">
    <citation type="submission" date="2013-03" db="EMBL/GenBank/DDBJ databases">
        <authorList>
            <person name="Le V."/>
        </authorList>
    </citation>
    <scope>NUCLEOTIDE SEQUENCE [LARGE SCALE GENOMIC DNA]</scope>
    <source>
        <strain evidence="3 4">BiD32</strain>
    </source>
</reference>
<dbReference type="Pfam" id="PF02625">
    <property type="entry name" value="XdhC_CoxI"/>
    <property type="match status" value="1"/>
</dbReference>
<evidence type="ECO:0000313" key="4">
    <source>
        <dbReference type="Proteomes" id="UP000013201"/>
    </source>
</evidence>
<evidence type="ECO:0000259" key="2">
    <source>
        <dbReference type="Pfam" id="PF13478"/>
    </source>
</evidence>
<sequence>MVVADDGRHAGSFSGGCIEAAIASEALEVLAAGRGRIVRYGAGSPYIDVRLPCGGGIDLLFTPCPDPKALSQTLALLDARELATLRVDADGLTLAAGLSGTGAFVFRVPPQLRILAYGNGDDLSAFAHLARCHGALVEAITPDPEASRELMAAGITTHHVYSRTQVPPMHGDRWTAVVFLFHDHDWEESLLPPALGVPAFYHGAIGSTRTHEMRLEMLRHQGVPEPLIARLRGRIGLIPSTRDPALLALSVLAEIAAAYRDVTDQRTDSLTGPKVGSVG</sequence>